<dbReference type="AlphaFoldDB" id="A0A078B3Y6"/>
<feature type="chain" id="PRO_5001729804" description="Transmembrane protein" evidence="2">
    <location>
        <begin position="23"/>
        <end position="217"/>
    </location>
</feature>
<evidence type="ECO:0000313" key="4">
    <source>
        <dbReference type="Proteomes" id="UP000039865"/>
    </source>
</evidence>
<feature type="signal peptide" evidence="2">
    <location>
        <begin position="1"/>
        <end position="22"/>
    </location>
</feature>
<dbReference type="Proteomes" id="UP000039865">
    <property type="component" value="Unassembled WGS sequence"/>
</dbReference>
<keyword evidence="1" id="KW-0472">Membrane</keyword>
<dbReference type="InParanoid" id="A0A078B3Y6"/>
<feature type="transmembrane region" description="Helical" evidence="1">
    <location>
        <begin position="65"/>
        <end position="86"/>
    </location>
</feature>
<evidence type="ECO:0000256" key="1">
    <source>
        <dbReference type="SAM" id="Phobius"/>
    </source>
</evidence>
<reference evidence="3 4" key="1">
    <citation type="submission" date="2014-06" db="EMBL/GenBank/DDBJ databases">
        <authorList>
            <person name="Swart Estienne"/>
        </authorList>
    </citation>
    <scope>NUCLEOTIDE SEQUENCE [LARGE SCALE GENOMIC DNA]</scope>
    <source>
        <strain evidence="3 4">130c</strain>
    </source>
</reference>
<sequence length="217" mass="24768">MKSISLLNALVFGSLILKQTMGCLIWNRYDYTVYDQCSGEYCEHDFQCESSDCSDNHCKYVLPPYAIFLIVFFSISCFFTILRICIRVCARKPQVRVVQRNSANGRPNSLLQYHNQDPQPTTQQLIVTQTTVPGQVVPGQQQLPYQYGNPMGQDYNPYGQNGYSAPVFNNQNNMYIPPGQNLNNQQLPLAQHQPPIQTQIQDNSFLSDDVSQKNKKK</sequence>
<protein>
    <recommendedName>
        <fullName evidence="5">Transmembrane protein</fullName>
    </recommendedName>
</protein>
<keyword evidence="1" id="KW-1133">Transmembrane helix</keyword>
<proteinExistence type="predicted"/>
<evidence type="ECO:0000313" key="3">
    <source>
        <dbReference type="EMBL" id="CDW88946.1"/>
    </source>
</evidence>
<evidence type="ECO:0000256" key="2">
    <source>
        <dbReference type="SAM" id="SignalP"/>
    </source>
</evidence>
<evidence type="ECO:0008006" key="5">
    <source>
        <dbReference type="Google" id="ProtNLM"/>
    </source>
</evidence>
<gene>
    <name evidence="3" type="primary">Contig1376.g1511</name>
    <name evidence="3" type="ORF">STYLEM_18073</name>
</gene>
<dbReference type="EMBL" id="CCKQ01017070">
    <property type="protein sequence ID" value="CDW88946.1"/>
    <property type="molecule type" value="Genomic_DNA"/>
</dbReference>
<keyword evidence="4" id="KW-1185">Reference proteome</keyword>
<keyword evidence="2" id="KW-0732">Signal</keyword>
<accession>A0A078B3Y6</accession>
<keyword evidence="1" id="KW-0812">Transmembrane</keyword>
<organism evidence="3 4">
    <name type="scientific">Stylonychia lemnae</name>
    <name type="common">Ciliate</name>
    <dbReference type="NCBI Taxonomy" id="5949"/>
    <lineage>
        <taxon>Eukaryota</taxon>
        <taxon>Sar</taxon>
        <taxon>Alveolata</taxon>
        <taxon>Ciliophora</taxon>
        <taxon>Intramacronucleata</taxon>
        <taxon>Spirotrichea</taxon>
        <taxon>Stichotrichia</taxon>
        <taxon>Sporadotrichida</taxon>
        <taxon>Oxytrichidae</taxon>
        <taxon>Stylonychinae</taxon>
        <taxon>Stylonychia</taxon>
    </lineage>
</organism>
<name>A0A078B3Y6_STYLE</name>